<keyword evidence="2" id="KW-1185">Reference proteome</keyword>
<protein>
    <submittedName>
        <fullName evidence="1">Uncharacterized protein</fullName>
    </submittedName>
</protein>
<dbReference type="EMBL" id="CP109495">
    <property type="protein sequence ID" value="WUX54444.1"/>
    <property type="molecule type" value="Genomic_DNA"/>
</dbReference>
<evidence type="ECO:0000313" key="2">
    <source>
        <dbReference type="Proteomes" id="UP001432209"/>
    </source>
</evidence>
<evidence type="ECO:0000313" key="1">
    <source>
        <dbReference type="EMBL" id="WUX54444.1"/>
    </source>
</evidence>
<sequence length="116" mass="12657">MSVAVGLALMAAGAIWKGRVRKPYLRVRAQDVKYRRLPRDLRRSADMAIAAARHAAAADEPAIIRVDDVLTLAAEHFGHGAVSREAAAGALRERYERNNCHADCVTDAFDECWGVG</sequence>
<reference evidence="1" key="1">
    <citation type="submission" date="2022-10" db="EMBL/GenBank/DDBJ databases">
        <title>The complete genomes of actinobacterial strains from the NBC collection.</title>
        <authorList>
            <person name="Joergensen T.S."/>
            <person name="Alvarez Arevalo M."/>
            <person name="Sterndorff E.B."/>
            <person name="Faurdal D."/>
            <person name="Vuksanovic O."/>
            <person name="Mourched A.-S."/>
            <person name="Charusanti P."/>
            <person name="Shaw S."/>
            <person name="Blin K."/>
            <person name="Weber T."/>
        </authorList>
    </citation>
    <scope>NUCLEOTIDE SEQUENCE</scope>
    <source>
        <strain evidence="1">NBC_01432</strain>
    </source>
</reference>
<dbReference type="RefSeq" id="WP_329078063.1">
    <property type="nucleotide sequence ID" value="NZ_CP109495.1"/>
</dbReference>
<proteinExistence type="predicted"/>
<dbReference type="Proteomes" id="UP001432209">
    <property type="component" value="Chromosome"/>
</dbReference>
<accession>A0ABZ2A8I1</accession>
<name>A0ABZ2A8I1_STRNV</name>
<organism evidence="1 2">
    <name type="scientific">Streptomyces niveus</name>
    <name type="common">Streptomyces spheroides</name>
    <dbReference type="NCBI Taxonomy" id="193462"/>
    <lineage>
        <taxon>Bacteria</taxon>
        <taxon>Bacillati</taxon>
        <taxon>Actinomycetota</taxon>
        <taxon>Actinomycetes</taxon>
        <taxon>Kitasatosporales</taxon>
        <taxon>Streptomycetaceae</taxon>
        <taxon>Streptomyces</taxon>
    </lineage>
</organism>
<gene>
    <name evidence="1" type="ORF">OG442_24455</name>
</gene>